<keyword evidence="4 7" id="KW-0812">Transmembrane</keyword>
<evidence type="ECO:0000256" key="2">
    <source>
        <dbReference type="ARBA" id="ARBA00009425"/>
    </source>
</evidence>
<comment type="similarity">
    <text evidence="2">Belongs to the CPA3 antiporters (TC 2.A.63) subunit B family.</text>
</comment>
<evidence type="ECO:0000256" key="3">
    <source>
        <dbReference type="ARBA" id="ARBA00022475"/>
    </source>
</evidence>
<name>A0A518BX68_9BACT</name>
<evidence type="ECO:0000256" key="7">
    <source>
        <dbReference type="SAM" id="Phobius"/>
    </source>
</evidence>
<dbReference type="PANTHER" id="PTHR33932">
    <property type="entry name" value="NA(+)/H(+) ANTIPORTER SUBUNIT B"/>
    <property type="match status" value="1"/>
</dbReference>
<feature type="transmembrane region" description="Helical" evidence="7">
    <location>
        <begin position="107"/>
        <end position="131"/>
    </location>
</feature>
<dbReference type="OrthoDB" id="9798859at2"/>
<sequence>MTTLILRISMRLILPIGLVFSLYMAFKGHNEPGGGFIGGLMAAATFAIFRMSSGAAELDKILPCHPRILVSWGLGIALVTAIAPLAAGEPVLRSYLWDIYLPGGEALHIPSAAFFDIGVFLVVIGICVGMIGRFSEELEL</sequence>
<dbReference type="Pfam" id="PF04039">
    <property type="entry name" value="MnhB"/>
    <property type="match status" value="1"/>
</dbReference>
<keyword evidence="10" id="KW-1185">Reference proteome</keyword>
<feature type="transmembrane region" description="Helical" evidence="7">
    <location>
        <begin position="68"/>
        <end position="87"/>
    </location>
</feature>
<evidence type="ECO:0000256" key="6">
    <source>
        <dbReference type="ARBA" id="ARBA00023136"/>
    </source>
</evidence>
<dbReference type="KEGG" id="mcad:Pan265_14200"/>
<feature type="domain" description="Na+/H+ antiporter MnhB subunit-related protein" evidence="8">
    <location>
        <begin position="5"/>
        <end position="127"/>
    </location>
</feature>
<dbReference type="AlphaFoldDB" id="A0A518BX68"/>
<keyword evidence="5 7" id="KW-1133">Transmembrane helix</keyword>
<reference evidence="9 10" key="1">
    <citation type="submission" date="2019-02" db="EMBL/GenBank/DDBJ databases">
        <title>Deep-cultivation of Planctomycetes and their phenomic and genomic characterization uncovers novel biology.</title>
        <authorList>
            <person name="Wiegand S."/>
            <person name="Jogler M."/>
            <person name="Boedeker C."/>
            <person name="Pinto D."/>
            <person name="Vollmers J."/>
            <person name="Rivas-Marin E."/>
            <person name="Kohn T."/>
            <person name="Peeters S.H."/>
            <person name="Heuer A."/>
            <person name="Rast P."/>
            <person name="Oberbeckmann S."/>
            <person name="Bunk B."/>
            <person name="Jeske O."/>
            <person name="Meyerdierks A."/>
            <person name="Storesund J.E."/>
            <person name="Kallscheuer N."/>
            <person name="Luecker S."/>
            <person name="Lage O.M."/>
            <person name="Pohl T."/>
            <person name="Merkel B.J."/>
            <person name="Hornburger P."/>
            <person name="Mueller R.-W."/>
            <person name="Bruemmer F."/>
            <person name="Labrenz M."/>
            <person name="Spormann A.M."/>
            <person name="Op den Camp H."/>
            <person name="Overmann J."/>
            <person name="Amann R."/>
            <person name="Jetten M.S.M."/>
            <person name="Mascher T."/>
            <person name="Medema M.H."/>
            <person name="Devos D.P."/>
            <person name="Kaster A.-K."/>
            <person name="Ovreas L."/>
            <person name="Rohde M."/>
            <person name="Galperin M.Y."/>
            <person name="Jogler C."/>
        </authorList>
    </citation>
    <scope>NUCLEOTIDE SEQUENCE [LARGE SCALE GENOMIC DNA]</scope>
    <source>
        <strain evidence="9 10">Pan265</strain>
    </source>
</reference>
<accession>A0A518BX68</accession>
<evidence type="ECO:0000313" key="9">
    <source>
        <dbReference type="EMBL" id="QDU71569.1"/>
    </source>
</evidence>
<dbReference type="InterPro" id="IPR050622">
    <property type="entry name" value="CPA3_antiporter_subunitB"/>
</dbReference>
<keyword evidence="6 7" id="KW-0472">Membrane</keyword>
<feature type="transmembrane region" description="Helical" evidence="7">
    <location>
        <begin position="35"/>
        <end position="56"/>
    </location>
</feature>
<dbReference type="Proteomes" id="UP000320386">
    <property type="component" value="Chromosome"/>
</dbReference>
<dbReference type="InterPro" id="IPR007182">
    <property type="entry name" value="MnhB"/>
</dbReference>
<comment type="subcellular location">
    <subcellularLocation>
        <location evidence="1">Cell membrane</location>
        <topology evidence="1">Multi-pass membrane protein</topology>
    </subcellularLocation>
</comment>
<dbReference type="PANTHER" id="PTHR33932:SF4">
    <property type="entry name" value="NA(+)_H(+) ANTIPORTER SUBUNIT B"/>
    <property type="match status" value="1"/>
</dbReference>
<evidence type="ECO:0000256" key="5">
    <source>
        <dbReference type="ARBA" id="ARBA00022989"/>
    </source>
</evidence>
<feature type="transmembrane region" description="Helical" evidence="7">
    <location>
        <begin position="12"/>
        <end position="29"/>
    </location>
</feature>
<organism evidence="9 10">
    <name type="scientific">Mucisphaera calidilacus</name>
    <dbReference type="NCBI Taxonomy" id="2527982"/>
    <lineage>
        <taxon>Bacteria</taxon>
        <taxon>Pseudomonadati</taxon>
        <taxon>Planctomycetota</taxon>
        <taxon>Phycisphaerae</taxon>
        <taxon>Phycisphaerales</taxon>
        <taxon>Phycisphaeraceae</taxon>
        <taxon>Mucisphaera</taxon>
    </lineage>
</organism>
<evidence type="ECO:0000256" key="4">
    <source>
        <dbReference type="ARBA" id="ARBA00022692"/>
    </source>
</evidence>
<proteinExistence type="inferred from homology"/>
<gene>
    <name evidence="9" type="primary">mrpB</name>
    <name evidence="9" type="ORF">Pan265_14200</name>
</gene>
<dbReference type="GO" id="GO:0005886">
    <property type="term" value="C:plasma membrane"/>
    <property type="evidence" value="ECO:0007669"/>
    <property type="project" value="UniProtKB-SubCell"/>
</dbReference>
<dbReference type="RefSeq" id="WP_145445707.1">
    <property type="nucleotide sequence ID" value="NZ_CP036280.1"/>
</dbReference>
<dbReference type="EMBL" id="CP036280">
    <property type="protein sequence ID" value="QDU71569.1"/>
    <property type="molecule type" value="Genomic_DNA"/>
</dbReference>
<keyword evidence="3" id="KW-1003">Cell membrane</keyword>
<protein>
    <submittedName>
        <fullName evidence="9">Na(+)/H(+) antiporter subunit B</fullName>
    </submittedName>
</protein>
<evidence type="ECO:0000259" key="8">
    <source>
        <dbReference type="Pfam" id="PF04039"/>
    </source>
</evidence>
<evidence type="ECO:0000313" key="10">
    <source>
        <dbReference type="Proteomes" id="UP000320386"/>
    </source>
</evidence>
<evidence type="ECO:0000256" key="1">
    <source>
        <dbReference type="ARBA" id="ARBA00004651"/>
    </source>
</evidence>